<protein>
    <recommendedName>
        <fullName evidence="9">Copper acquisition factor BIM1-like domain-containing protein</fullName>
    </recommendedName>
</protein>
<keyword evidence="7" id="KW-0449">Lipoprotein</keyword>
<comment type="caution">
    <text evidence="10">The sequence shown here is derived from an EMBL/GenBank/DDBJ whole genome shotgun (WGS) entry which is preliminary data.</text>
</comment>
<name>A0ABQ9Q809_9PEZI</name>
<keyword evidence="11" id="KW-1185">Reference proteome</keyword>
<keyword evidence="4" id="KW-0732">Signal</keyword>
<reference evidence="10" key="1">
    <citation type="submission" date="2023-04" db="EMBL/GenBank/DDBJ databases">
        <title>Colletotrichum limetticola genome sequence.</title>
        <authorList>
            <person name="Baroncelli R."/>
        </authorList>
    </citation>
    <scope>NUCLEOTIDE SEQUENCE</scope>
    <source>
        <strain evidence="10">KLA-Anderson</strain>
    </source>
</reference>
<evidence type="ECO:0000256" key="1">
    <source>
        <dbReference type="ARBA" id="ARBA00004609"/>
    </source>
</evidence>
<evidence type="ECO:0000259" key="9">
    <source>
        <dbReference type="Pfam" id="PF20238"/>
    </source>
</evidence>
<dbReference type="InterPro" id="IPR046530">
    <property type="entry name" value="BIM1-like_dom"/>
</dbReference>
<evidence type="ECO:0000256" key="2">
    <source>
        <dbReference type="ARBA" id="ARBA00022475"/>
    </source>
</evidence>
<evidence type="ECO:0000256" key="4">
    <source>
        <dbReference type="ARBA" id="ARBA00022729"/>
    </source>
</evidence>
<proteinExistence type="predicted"/>
<feature type="region of interest" description="Disordered" evidence="8">
    <location>
        <begin position="169"/>
        <end position="199"/>
    </location>
</feature>
<organism evidence="10 11">
    <name type="scientific">Colletotrichum limetticola</name>
    <dbReference type="NCBI Taxonomy" id="1209924"/>
    <lineage>
        <taxon>Eukaryota</taxon>
        <taxon>Fungi</taxon>
        <taxon>Dikarya</taxon>
        <taxon>Ascomycota</taxon>
        <taxon>Pezizomycotina</taxon>
        <taxon>Sordariomycetes</taxon>
        <taxon>Hypocreomycetidae</taxon>
        <taxon>Glomerellales</taxon>
        <taxon>Glomerellaceae</taxon>
        <taxon>Colletotrichum</taxon>
        <taxon>Colletotrichum acutatum species complex</taxon>
    </lineage>
</organism>
<comment type="subcellular location">
    <subcellularLocation>
        <location evidence="1">Cell membrane</location>
        <topology evidence="1">Lipid-anchor</topology>
        <topology evidence="1">GPI-anchor</topology>
    </subcellularLocation>
</comment>
<dbReference type="Proteomes" id="UP001169217">
    <property type="component" value="Unassembled WGS sequence"/>
</dbReference>
<evidence type="ECO:0000313" key="11">
    <source>
        <dbReference type="Proteomes" id="UP001169217"/>
    </source>
</evidence>
<feature type="domain" description="Copper acquisition factor BIM1-like" evidence="9">
    <location>
        <begin position="17"/>
        <end position="152"/>
    </location>
</feature>
<evidence type="ECO:0000256" key="8">
    <source>
        <dbReference type="SAM" id="MobiDB-lite"/>
    </source>
</evidence>
<dbReference type="PANTHER" id="PTHR34992:SF1">
    <property type="entry name" value="COPPER ACQUISITION FACTOR BIM1-LIKE DOMAIN-CONTAINING PROTEIN"/>
    <property type="match status" value="1"/>
</dbReference>
<accession>A0ABQ9Q809</accession>
<gene>
    <name evidence="10" type="ORF">CLIM01_02735</name>
</gene>
<dbReference type="PANTHER" id="PTHR34992">
    <property type="entry name" value="HYPHAL ANASTAMOSIS-7 PROTEIN"/>
    <property type="match status" value="1"/>
</dbReference>
<dbReference type="Pfam" id="PF20238">
    <property type="entry name" value="BIM1-like_dom"/>
    <property type="match status" value="1"/>
</dbReference>
<keyword evidence="3" id="KW-0336">GPI-anchor</keyword>
<dbReference type="EMBL" id="JARUPT010000052">
    <property type="protein sequence ID" value="KAK0379942.1"/>
    <property type="molecule type" value="Genomic_DNA"/>
</dbReference>
<evidence type="ECO:0000256" key="6">
    <source>
        <dbReference type="ARBA" id="ARBA00023180"/>
    </source>
</evidence>
<dbReference type="CDD" id="cd21176">
    <property type="entry name" value="LPMO_auxiliary-like"/>
    <property type="match status" value="1"/>
</dbReference>
<evidence type="ECO:0000256" key="5">
    <source>
        <dbReference type="ARBA" id="ARBA00023136"/>
    </source>
</evidence>
<evidence type="ECO:0000313" key="10">
    <source>
        <dbReference type="EMBL" id="KAK0379942.1"/>
    </source>
</evidence>
<evidence type="ECO:0000256" key="3">
    <source>
        <dbReference type="ARBA" id="ARBA00022622"/>
    </source>
</evidence>
<sequence>MTRLLTPLLLLASTATAHFSMTLPKPLGDSDDNEATAPCGGYTASSSSAATDFYVEGDAIGMENGHPQTNWLFRATLDQTAASGWTQLFPIVMQTGLGNFCEPKVVAPGNWTGKRGVVSVVAHSPDGLLYTCAAVNFVSGTAPTRSDCKNATVTVDFTSDSTLTALLSASGSSSSGSPSSGSSGSSSGTSTPSASASSTANAAPGALVGTVFSTGAVAGLLVSLTAAVGGAAMFF</sequence>
<keyword evidence="6" id="KW-0325">Glycoprotein</keyword>
<dbReference type="InterPro" id="IPR046936">
    <property type="entry name" value="BIM1-like"/>
</dbReference>
<evidence type="ECO:0000256" key="7">
    <source>
        <dbReference type="ARBA" id="ARBA00023288"/>
    </source>
</evidence>
<keyword evidence="2" id="KW-1003">Cell membrane</keyword>
<keyword evidence="5" id="KW-0472">Membrane</keyword>